<feature type="compositionally biased region" description="Polar residues" evidence="1">
    <location>
        <begin position="312"/>
        <end position="329"/>
    </location>
</feature>
<dbReference type="PANTHER" id="PTHR34349:SF1">
    <property type="entry name" value="PROTEIN PHOSPHATASE 1 REGULATORY SUBUNIT 32"/>
    <property type="match status" value="1"/>
</dbReference>
<organism evidence="2 3">
    <name type="scientific">Acanthaster planci</name>
    <name type="common">Crown-of-thorns starfish</name>
    <dbReference type="NCBI Taxonomy" id="133434"/>
    <lineage>
        <taxon>Eukaryota</taxon>
        <taxon>Metazoa</taxon>
        <taxon>Echinodermata</taxon>
        <taxon>Eleutherozoa</taxon>
        <taxon>Asterozoa</taxon>
        <taxon>Asteroidea</taxon>
        <taxon>Valvatacea</taxon>
        <taxon>Valvatida</taxon>
        <taxon>Acanthasteridae</taxon>
        <taxon>Acanthaster</taxon>
    </lineage>
</organism>
<dbReference type="RefSeq" id="XP_022093981.1">
    <property type="nucleotide sequence ID" value="XM_022238289.1"/>
</dbReference>
<sequence>MGRLPQGPKTAHVNASYGPDADIMKFFSTTYSSTYGKDGYSPRTGKHVGTGYQSNFRPGVYYSQRIDILDNPAMEKLLRKHYTSITKMHFNPSRDSDGRDPLPLNLTQVGSGFTRQDPITTPTVNNVRHVCVDTRNHGIGPAISGVLPKHRPLLHKLQSKDPVSTENAAHGPGFMSTESKVRFQGRPSVRLDTSTKTVGKKEGSGYTHAYNVEPIQFHPGSSFSNELPGFYTDRPTGVSVMKTSFLPSKYMQGDEKLPVVANRSERETGFTHEKAKPLYVNRVMTEAYTTNDQVPSAVEDRMKKSDPAEYLNMTNPDNHSSITSKSFQGKQRPARSEHERLGRYYVGNKELSGYSDNNDKPQAQIPVEPMRWISHYDTKFYNMNPKGKARAGRTFGNVMDQLPDGFTKSTAVHSYGPEIDSTAQLRQLHPYVARSIKARDTFYDDHIHDAKKHMSFNHNIPQVLASV</sequence>
<dbReference type="AlphaFoldDB" id="A0A8B7YL45"/>
<dbReference type="RefSeq" id="XP_022093979.1">
    <property type="nucleotide sequence ID" value="XM_022238287.1"/>
</dbReference>
<protein>
    <submittedName>
        <fullName evidence="3 4">Protein phosphatase 1 regulatory subunit 32-like</fullName>
    </submittedName>
</protein>
<proteinExistence type="predicted"/>
<dbReference type="RefSeq" id="XP_022093980.1">
    <property type="nucleotide sequence ID" value="XM_022238288.1"/>
</dbReference>
<accession>A0A8B7YL45</accession>
<evidence type="ECO:0000313" key="5">
    <source>
        <dbReference type="RefSeq" id="XP_022093981.1"/>
    </source>
</evidence>
<dbReference type="GeneID" id="110981070"/>
<name>A0A8B7YL45_ACAPL</name>
<dbReference type="KEGG" id="aplc:110981070"/>
<feature type="region of interest" description="Disordered" evidence="1">
    <location>
        <begin position="312"/>
        <end position="338"/>
    </location>
</feature>
<gene>
    <name evidence="3 4 5" type="primary">LOC110981070</name>
</gene>
<dbReference type="Pfam" id="PF15691">
    <property type="entry name" value="PPP1R32"/>
    <property type="match status" value="1"/>
</dbReference>
<dbReference type="Proteomes" id="UP000694845">
    <property type="component" value="Unplaced"/>
</dbReference>
<evidence type="ECO:0000313" key="3">
    <source>
        <dbReference type="RefSeq" id="XP_022093979.1"/>
    </source>
</evidence>
<dbReference type="OrthoDB" id="9980630at2759"/>
<dbReference type="PANTHER" id="PTHR34349">
    <property type="entry name" value="PROTEIN PHOSPHATASE 1 REGULATORY SUBUNIT 32"/>
    <property type="match status" value="1"/>
</dbReference>
<dbReference type="GO" id="GO:0019902">
    <property type="term" value="F:phosphatase binding"/>
    <property type="evidence" value="ECO:0007669"/>
    <property type="project" value="TreeGrafter"/>
</dbReference>
<dbReference type="InterPro" id="IPR031410">
    <property type="entry name" value="SAXO4"/>
</dbReference>
<dbReference type="OMA" id="TTYNQRY"/>
<evidence type="ECO:0000313" key="2">
    <source>
        <dbReference type="Proteomes" id="UP000694845"/>
    </source>
</evidence>
<reference evidence="3 4" key="1">
    <citation type="submission" date="2025-04" db="UniProtKB">
        <authorList>
            <consortium name="RefSeq"/>
        </authorList>
    </citation>
    <scope>IDENTIFICATION</scope>
</reference>
<evidence type="ECO:0000313" key="4">
    <source>
        <dbReference type="RefSeq" id="XP_022093980.1"/>
    </source>
</evidence>
<feature type="region of interest" description="Disordered" evidence="1">
    <location>
        <begin position="160"/>
        <end position="185"/>
    </location>
</feature>
<evidence type="ECO:0000256" key="1">
    <source>
        <dbReference type="SAM" id="MobiDB-lite"/>
    </source>
</evidence>
<keyword evidence="2" id="KW-1185">Reference proteome</keyword>